<protein>
    <recommendedName>
        <fullName evidence="4">PH domain-containing protein</fullName>
    </recommendedName>
</protein>
<accession>A0A8T1W091</accession>
<name>A0A8T1W091_9STRA</name>
<feature type="compositionally biased region" description="Basic and acidic residues" evidence="1">
    <location>
        <begin position="542"/>
        <end position="551"/>
    </location>
</feature>
<feature type="region of interest" description="Disordered" evidence="1">
    <location>
        <begin position="520"/>
        <end position="551"/>
    </location>
</feature>
<gene>
    <name evidence="2" type="ORF">PHYPSEUDO_001242</name>
</gene>
<evidence type="ECO:0000313" key="3">
    <source>
        <dbReference type="Proteomes" id="UP000694044"/>
    </source>
</evidence>
<dbReference type="Proteomes" id="UP000694044">
    <property type="component" value="Unassembled WGS sequence"/>
</dbReference>
<dbReference type="AlphaFoldDB" id="A0A8T1W091"/>
<dbReference type="OrthoDB" id="93814at2759"/>
<evidence type="ECO:0000313" key="2">
    <source>
        <dbReference type="EMBL" id="KAG7385590.1"/>
    </source>
</evidence>
<evidence type="ECO:0000256" key="1">
    <source>
        <dbReference type="SAM" id="MobiDB-lite"/>
    </source>
</evidence>
<comment type="caution">
    <text evidence="2">The sequence shown here is derived from an EMBL/GenBank/DDBJ whole genome shotgun (WGS) entry which is preliminary data.</text>
</comment>
<keyword evidence="3" id="KW-1185">Reference proteome</keyword>
<dbReference type="EMBL" id="JAGDFM010000118">
    <property type="protein sequence ID" value="KAG7385590.1"/>
    <property type="molecule type" value="Genomic_DNA"/>
</dbReference>
<reference evidence="2" key="1">
    <citation type="submission" date="2021-02" db="EMBL/GenBank/DDBJ databases">
        <authorList>
            <person name="Palmer J.M."/>
        </authorList>
    </citation>
    <scope>NUCLEOTIDE SEQUENCE</scope>
    <source>
        <strain evidence="2">SCRP734</strain>
    </source>
</reference>
<organism evidence="2 3">
    <name type="scientific">Phytophthora pseudosyringae</name>
    <dbReference type="NCBI Taxonomy" id="221518"/>
    <lineage>
        <taxon>Eukaryota</taxon>
        <taxon>Sar</taxon>
        <taxon>Stramenopiles</taxon>
        <taxon>Oomycota</taxon>
        <taxon>Peronosporomycetes</taxon>
        <taxon>Peronosporales</taxon>
        <taxon>Peronosporaceae</taxon>
        <taxon>Phytophthora</taxon>
    </lineage>
</organism>
<sequence>MENLRCADFKLQCCPLVWRHVHLRLSHEQHWATRLDVPILSVTRRRRRPLSSRDDRVLVDQIALDSSTRLLPSTSRDLRRLRFSLQHGDKHSHFQAPDEAAYEKWRVAIVGAIDSAEKAEQKWQAGSNGLEKDDALKRFDRDHFNAYARDATNRKLIRLHQPAAVVAAAEQLPDMQSDLIEVDSAFDDDLGQHCDAIGDVTARKAMEFSQLFDAVEYECKVISSCVAVTTRTSSAASARFGYLSEVFKHKFEINMGVSSDANQRVVCRTMGSLQFGHLVGAIEHQYCGLMPSRADANNASATFSEEVEGFCSLAGAFKPWSCASVAPANEFDHQDCVANVSSAVELDHLSNASHHVGNLDKIVFGHLVDAMDQSRSYPGSQATATCMPNSQRPIICGGFARDAPNDNGEPRTVINIEKHDDAELDNASTVTVTTSDDEDEWLAPLTPKLGKLGRSGMLELPLKQWRKSRQPTARETLRRRLMETDTRKHGMLPYHSPASPLKQPEEELEGMFDRRWLGSSCGSVPRRTPTIPRNQHNKAFRSRIEHNRSTC</sequence>
<proteinExistence type="predicted"/>
<evidence type="ECO:0008006" key="4">
    <source>
        <dbReference type="Google" id="ProtNLM"/>
    </source>
</evidence>